<dbReference type="Proteomes" id="UP000290637">
    <property type="component" value="Chromosome"/>
</dbReference>
<organism evidence="1 2">
    <name type="scientific">Pseudoduganella lutea</name>
    <dbReference type="NCBI Taxonomy" id="321985"/>
    <lineage>
        <taxon>Bacteria</taxon>
        <taxon>Pseudomonadati</taxon>
        <taxon>Pseudomonadota</taxon>
        <taxon>Betaproteobacteria</taxon>
        <taxon>Burkholderiales</taxon>
        <taxon>Oxalobacteraceae</taxon>
        <taxon>Telluria group</taxon>
        <taxon>Pseudoduganella</taxon>
    </lineage>
</organism>
<proteinExistence type="predicted"/>
<dbReference type="RefSeq" id="WP_130189942.1">
    <property type="nucleotide sequence ID" value="NZ_CP035913.1"/>
</dbReference>
<evidence type="ECO:0000313" key="2">
    <source>
        <dbReference type="Proteomes" id="UP000290637"/>
    </source>
</evidence>
<gene>
    <name evidence="1" type="ORF">EWM63_30900</name>
</gene>
<evidence type="ECO:0000313" key="1">
    <source>
        <dbReference type="EMBL" id="QBE66835.1"/>
    </source>
</evidence>
<dbReference type="KEGG" id="plue:EWM63_30900"/>
<name>A0A4P6L648_9BURK</name>
<sequence length="680" mass="74346">MTVEGLGKAIRTGDLLPSSSPAFAAALQHIYGENAQGAFERDTLSKIQSGELRFGSQQEMDEYLTGHRNETLTGQSKYTTAGFDKGWNTFRERAIGANTQVVNAQAVERGIQESSDNLGNVLLQVTAPDFKGDPAQTLVDRYQLLRKTALLRDDAAKEALGNMLTSVAAGGRTELVQGLLDKQLDSGVTVAAVVGDLRAKTILQQSEVVFDKGQRQQVDVEMRPFLARADRGELDEKKFNEWATGREKYLTSQTMHAITSSNAAARARLQKEYERAQMVAASERSVLEANQVVSAAVRTGSPIPLSVKVMSPTGEVKDFNVKEAAQQHLLSATQGMPLGKATEMWATNNVENPEWQRDIQSGASNIASVGWSYDGKNIGQLNPQGQKSIETFMRVNATHPGYAEKLVGGGKDYKMLSDIQFLVEKGGFPNVSDAAAIVNQVTRADIKSSDYGSMAKAVGAAVDDVVNPHWYSGTASWFSGMFGNNQVNLTSVQSDIRRRAELLVMSGQVPNAEVAVRSSVEYLSNPAVTTKINNTLYFNKDLPAVPKGEQPGKWLERFITDVPSKLAKDQKMSGDVRLEPNQYGGFTAWIGGTPLINERGQVVTYRKDEVSQWIDGAYKGDVHAAAADANYEAWKARERARSLKLSEKLGSKPFIPGVDGLDKFFTREIYERKLKAGEIK</sequence>
<protein>
    <recommendedName>
        <fullName evidence="3">Internal virion protein C</fullName>
    </recommendedName>
</protein>
<accession>A0A4P6L648</accession>
<reference evidence="1 2" key="1">
    <citation type="submission" date="2019-02" db="EMBL/GenBank/DDBJ databases">
        <title>Draft Genome Sequences of Six Type Strains of the Genus Massilia.</title>
        <authorList>
            <person name="Miess H."/>
            <person name="Frediansyhah A."/>
            <person name="Gross H."/>
        </authorList>
    </citation>
    <scope>NUCLEOTIDE SEQUENCE [LARGE SCALE GENOMIC DNA]</scope>
    <source>
        <strain evidence="1 2">DSM 17473</strain>
    </source>
</reference>
<evidence type="ECO:0008006" key="3">
    <source>
        <dbReference type="Google" id="ProtNLM"/>
    </source>
</evidence>
<dbReference type="OrthoDB" id="9821544at2"/>
<dbReference type="EMBL" id="CP035913">
    <property type="protein sequence ID" value="QBE66835.1"/>
    <property type="molecule type" value="Genomic_DNA"/>
</dbReference>
<keyword evidence="2" id="KW-1185">Reference proteome</keyword>
<dbReference type="AlphaFoldDB" id="A0A4P6L648"/>